<reference evidence="1 2" key="1">
    <citation type="submission" date="2014-04" db="EMBL/GenBank/DDBJ databases">
        <authorList>
            <consortium name="DOE Joint Genome Institute"/>
            <person name="Kuo A."/>
            <person name="Kohler A."/>
            <person name="Costa M.D."/>
            <person name="Nagy L.G."/>
            <person name="Floudas D."/>
            <person name="Copeland A."/>
            <person name="Barry K.W."/>
            <person name="Cichocki N."/>
            <person name="Veneault-Fourrey C."/>
            <person name="LaButti K."/>
            <person name="Lindquist E.A."/>
            <person name="Lipzen A."/>
            <person name="Lundell T."/>
            <person name="Morin E."/>
            <person name="Murat C."/>
            <person name="Sun H."/>
            <person name="Tunlid A."/>
            <person name="Henrissat B."/>
            <person name="Grigoriev I.V."/>
            <person name="Hibbett D.S."/>
            <person name="Martin F."/>
            <person name="Nordberg H.P."/>
            <person name="Cantor M.N."/>
            <person name="Hua S.X."/>
        </authorList>
    </citation>
    <scope>NUCLEOTIDE SEQUENCE [LARGE SCALE GENOMIC DNA]</scope>
    <source>
        <strain evidence="1 2">441</strain>
    </source>
</reference>
<organism evidence="1 2">
    <name type="scientific">Pisolithus microcarpus 441</name>
    <dbReference type="NCBI Taxonomy" id="765257"/>
    <lineage>
        <taxon>Eukaryota</taxon>
        <taxon>Fungi</taxon>
        <taxon>Dikarya</taxon>
        <taxon>Basidiomycota</taxon>
        <taxon>Agaricomycotina</taxon>
        <taxon>Agaricomycetes</taxon>
        <taxon>Agaricomycetidae</taxon>
        <taxon>Boletales</taxon>
        <taxon>Sclerodermatineae</taxon>
        <taxon>Pisolithaceae</taxon>
        <taxon>Pisolithus</taxon>
    </lineage>
</organism>
<dbReference type="AlphaFoldDB" id="A0A0C9YRB1"/>
<dbReference type="Proteomes" id="UP000054018">
    <property type="component" value="Unassembled WGS sequence"/>
</dbReference>
<protein>
    <submittedName>
        <fullName evidence="1">Uncharacterized protein</fullName>
    </submittedName>
</protein>
<evidence type="ECO:0000313" key="1">
    <source>
        <dbReference type="EMBL" id="KIK12872.1"/>
    </source>
</evidence>
<name>A0A0C9YRB1_9AGAM</name>
<dbReference type="HOGENOM" id="CLU_2740995_0_0_1"/>
<keyword evidence="2" id="KW-1185">Reference proteome</keyword>
<proteinExistence type="predicted"/>
<evidence type="ECO:0000313" key="2">
    <source>
        <dbReference type="Proteomes" id="UP000054018"/>
    </source>
</evidence>
<reference evidence="2" key="2">
    <citation type="submission" date="2015-01" db="EMBL/GenBank/DDBJ databases">
        <title>Evolutionary Origins and Diversification of the Mycorrhizal Mutualists.</title>
        <authorList>
            <consortium name="DOE Joint Genome Institute"/>
            <consortium name="Mycorrhizal Genomics Consortium"/>
            <person name="Kohler A."/>
            <person name="Kuo A."/>
            <person name="Nagy L.G."/>
            <person name="Floudas D."/>
            <person name="Copeland A."/>
            <person name="Barry K.W."/>
            <person name="Cichocki N."/>
            <person name="Veneault-Fourrey C."/>
            <person name="LaButti K."/>
            <person name="Lindquist E.A."/>
            <person name="Lipzen A."/>
            <person name="Lundell T."/>
            <person name="Morin E."/>
            <person name="Murat C."/>
            <person name="Riley R."/>
            <person name="Ohm R."/>
            <person name="Sun H."/>
            <person name="Tunlid A."/>
            <person name="Henrissat B."/>
            <person name="Grigoriev I.V."/>
            <person name="Hibbett D.S."/>
            <person name="Martin F."/>
        </authorList>
    </citation>
    <scope>NUCLEOTIDE SEQUENCE [LARGE SCALE GENOMIC DNA]</scope>
    <source>
        <strain evidence="2">441</strain>
    </source>
</reference>
<dbReference type="Gene3D" id="3.40.630.30">
    <property type="match status" value="1"/>
</dbReference>
<sequence>MTWACEATHGYSKASMTSTRYIQYIQLNVRISNRVALALYRDVLGYIIYRVEQKYCEPAPVPFVKLRRYRN</sequence>
<gene>
    <name evidence="1" type="ORF">PISMIDRAFT_689124</name>
</gene>
<dbReference type="EMBL" id="KN834040">
    <property type="protein sequence ID" value="KIK12872.1"/>
    <property type="molecule type" value="Genomic_DNA"/>
</dbReference>
<dbReference type="OrthoDB" id="25586at2759"/>
<accession>A0A0C9YRB1</accession>